<dbReference type="CDD" id="cd00554">
    <property type="entry name" value="MECDP_synthase"/>
    <property type="match status" value="1"/>
</dbReference>
<keyword evidence="4 7" id="KW-0479">Metal-binding</keyword>
<evidence type="ECO:0000256" key="2">
    <source>
        <dbReference type="ARBA" id="ARBA00004709"/>
    </source>
</evidence>
<dbReference type="PROSITE" id="PS01350">
    <property type="entry name" value="ISPF"/>
    <property type="match status" value="1"/>
</dbReference>
<feature type="binding site" evidence="7">
    <location>
        <begin position="35"/>
        <end position="36"/>
    </location>
    <ligand>
        <name>4-CDP-2-C-methyl-D-erythritol 2-phosphate</name>
        <dbReference type="ChEBI" id="CHEBI:57919"/>
    </ligand>
</feature>
<dbReference type="PANTHER" id="PTHR43181">
    <property type="entry name" value="2-C-METHYL-D-ERYTHRITOL 2,4-CYCLODIPHOSPHATE SYNTHASE, CHLOROPLASTIC"/>
    <property type="match status" value="1"/>
</dbReference>
<feature type="binding site" evidence="7">
    <location>
        <position position="11"/>
    </location>
    <ligand>
        <name>a divalent metal cation</name>
        <dbReference type="ChEBI" id="CHEBI:60240"/>
    </ligand>
</feature>
<dbReference type="InterPro" id="IPR020555">
    <property type="entry name" value="MECDP_synthase_CS"/>
</dbReference>
<dbReference type="GO" id="GO:0046872">
    <property type="term" value="F:metal ion binding"/>
    <property type="evidence" value="ECO:0007669"/>
    <property type="project" value="UniProtKB-KW"/>
</dbReference>
<dbReference type="GO" id="GO:0019288">
    <property type="term" value="P:isopentenyl diphosphate biosynthetic process, methylerythritol 4-phosphate pathway"/>
    <property type="evidence" value="ECO:0007669"/>
    <property type="project" value="UniProtKB-UniRule"/>
</dbReference>
<comment type="function">
    <text evidence="7">Involved in the biosynthesis of isopentenyl diphosphate (IPP) and dimethylallyl diphosphate (DMAPP), two major building blocks of isoprenoid compounds. Catalyzes the conversion of 4-diphosphocytidyl-2-C-methyl-D-erythritol 2-phosphate (CDP-ME2P) to 2-C-methyl-D-erythritol 2,4-cyclodiphosphate (ME-CPP) with a corresponding release of cytidine 5-monophosphate (CMP).</text>
</comment>
<dbReference type="InterPro" id="IPR003526">
    <property type="entry name" value="MECDP_synthase"/>
</dbReference>
<gene>
    <name evidence="7 10" type="primary">ispF</name>
    <name evidence="10" type="ORF">ENN04_04570</name>
</gene>
<feature type="binding site" evidence="7">
    <location>
        <position position="43"/>
    </location>
    <ligand>
        <name>a divalent metal cation</name>
        <dbReference type="ChEBI" id="CHEBI:60240"/>
    </ligand>
</feature>
<dbReference type="FunFam" id="3.30.1330.50:FF:000003">
    <property type="entry name" value="2-C-methyl-D-erythritol 2,4-cyclodiphosphate synthase"/>
    <property type="match status" value="1"/>
</dbReference>
<dbReference type="InterPro" id="IPR036571">
    <property type="entry name" value="MECDP_synthase_sf"/>
</dbReference>
<evidence type="ECO:0000256" key="6">
    <source>
        <dbReference type="ARBA" id="ARBA00023239"/>
    </source>
</evidence>
<feature type="binding site" evidence="7">
    <location>
        <begin position="62"/>
        <end position="66"/>
    </location>
    <ligand>
        <name>4-CDP-2-C-methyl-D-erythritol 2-phosphate</name>
        <dbReference type="ChEBI" id="CHEBI:57919"/>
    </ligand>
</feature>
<keyword evidence="5 7" id="KW-0414">Isoprene biosynthesis</keyword>
<sequence>MFRVGFGFDAHPFEEGKPLILAGVRVDFPKGLRGHSDGDVILHSITDALLSAIGEQDIGQLFPDTDPRWKNADSVIFLKTALEKLHEKGYRIVNVDCTLVADQPKIAPIKERLIENLAKLLGVERDQVSLKGKRREGFCQEEGIACFCVVLVQRY</sequence>
<name>A0A7C5X0V7_9AQUI</name>
<accession>A0A7C5X0V7</accession>
<comment type="pathway">
    <text evidence="2 7">Isoprenoid biosynthesis; isopentenyl diphosphate biosynthesis via DXP pathway; isopentenyl diphosphate from 1-deoxy-D-xylulose 5-phosphate: step 4/6.</text>
</comment>
<dbReference type="Gene3D" id="3.30.1330.50">
    <property type="entry name" value="2-C-methyl-D-erythritol 2,4-cyclodiphosphate synthase"/>
    <property type="match status" value="1"/>
</dbReference>
<comment type="caution">
    <text evidence="10">The sequence shown here is derived from an EMBL/GenBank/DDBJ whole genome shotgun (WGS) entry which is preliminary data.</text>
</comment>
<dbReference type="EMBL" id="DSAC01000052">
    <property type="protein sequence ID" value="HHO73895.1"/>
    <property type="molecule type" value="Genomic_DNA"/>
</dbReference>
<dbReference type="HAMAP" id="MF_00107">
    <property type="entry name" value="IspF"/>
    <property type="match status" value="1"/>
</dbReference>
<feature type="binding site" evidence="7">
    <location>
        <position position="9"/>
    </location>
    <ligand>
        <name>a divalent metal cation</name>
        <dbReference type="ChEBI" id="CHEBI:60240"/>
    </ligand>
</feature>
<protein>
    <recommendedName>
        <fullName evidence="3 7">2-C-methyl-D-erythritol 2,4-cyclodiphosphate synthase</fullName>
        <shortName evidence="7">MECDP-synthase</shortName>
        <shortName evidence="7">MECPP-synthase</shortName>
        <shortName evidence="7">MECPS</shortName>
        <ecNumber evidence="3 7">4.6.1.12</ecNumber>
    </recommendedName>
</protein>
<keyword evidence="6 7" id="KW-0456">Lyase</keyword>
<comment type="similarity">
    <text evidence="7 8">Belongs to the IspF family.</text>
</comment>
<evidence type="ECO:0000256" key="4">
    <source>
        <dbReference type="ARBA" id="ARBA00022723"/>
    </source>
</evidence>
<evidence type="ECO:0000259" key="9">
    <source>
        <dbReference type="Pfam" id="PF02542"/>
    </source>
</evidence>
<dbReference type="PANTHER" id="PTHR43181:SF1">
    <property type="entry name" value="2-C-METHYL-D-ERYTHRITOL 2,4-CYCLODIPHOSPHATE SYNTHASE, CHLOROPLASTIC"/>
    <property type="match status" value="1"/>
</dbReference>
<proteinExistence type="inferred from homology"/>
<dbReference type="AlphaFoldDB" id="A0A7C5X0V7"/>
<evidence type="ECO:0000256" key="7">
    <source>
        <dbReference type="HAMAP-Rule" id="MF_00107"/>
    </source>
</evidence>
<dbReference type="UniPathway" id="UPA00056">
    <property type="reaction ID" value="UER00095"/>
</dbReference>
<feature type="site" description="Transition state stabilizer" evidence="7">
    <location>
        <position position="35"/>
    </location>
</feature>
<dbReference type="GO" id="GO:0016114">
    <property type="term" value="P:terpenoid biosynthetic process"/>
    <property type="evidence" value="ECO:0007669"/>
    <property type="project" value="InterPro"/>
</dbReference>
<comment type="subunit">
    <text evidence="7">Homotrimer.</text>
</comment>
<evidence type="ECO:0000256" key="1">
    <source>
        <dbReference type="ARBA" id="ARBA00000200"/>
    </source>
</evidence>
<feature type="binding site" evidence="7">
    <location>
        <begin position="57"/>
        <end position="59"/>
    </location>
    <ligand>
        <name>4-CDP-2-C-methyl-D-erythritol 2-phosphate</name>
        <dbReference type="ChEBI" id="CHEBI:57919"/>
    </ligand>
</feature>
<dbReference type="GO" id="GO:0008685">
    <property type="term" value="F:2-C-methyl-D-erythritol 2,4-cyclodiphosphate synthase activity"/>
    <property type="evidence" value="ECO:0007669"/>
    <property type="project" value="UniProtKB-UniRule"/>
</dbReference>
<evidence type="ECO:0000256" key="3">
    <source>
        <dbReference type="ARBA" id="ARBA00012579"/>
    </source>
</evidence>
<comment type="cofactor">
    <cofactor evidence="7">
        <name>a divalent metal cation</name>
        <dbReference type="ChEBI" id="CHEBI:60240"/>
    </cofactor>
    <text evidence="7">Binds 1 divalent metal cation per subunit.</text>
</comment>
<dbReference type="NCBIfam" id="TIGR00151">
    <property type="entry name" value="ispF"/>
    <property type="match status" value="1"/>
</dbReference>
<comment type="catalytic activity">
    <reaction evidence="1 7 8">
        <text>4-CDP-2-C-methyl-D-erythritol 2-phosphate = 2-C-methyl-D-erythritol 2,4-cyclic diphosphate + CMP</text>
        <dbReference type="Rhea" id="RHEA:23864"/>
        <dbReference type="ChEBI" id="CHEBI:57919"/>
        <dbReference type="ChEBI" id="CHEBI:58483"/>
        <dbReference type="ChEBI" id="CHEBI:60377"/>
        <dbReference type="EC" id="4.6.1.12"/>
    </reaction>
</comment>
<reference evidence="10" key="1">
    <citation type="journal article" date="2020" name="mSystems">
        <title>Genome- and Community-Level Interaction Insights into Carbon Utilization and Element Cycling Functions of Hydrothermarchaeota in Hydrothermal Sediment.</title>
        <authorList>
            <person name="Zhou Z."/>
            <person name="Liu Y."/>
            <person name="Xu W."/>
            <person name="Pan J."/>
            <person name="Luo Z.H."/>
            <person name="Li M."/>
        </authorList>
    </citation>
    <scope>NUCLEOTIDE SEQUENCE [LARGE SCALE GENOMIC DNA]</scope>
    <source>
        <strain evidence="10">SpSt-114</strain>
    </source>
</reference>
<evidence type="ECO:0000256" key="5">
    <source>
        <dbReference type="ARBA" id="ARBA00023229"/>
    </source>
</evidence>
<evidence type="ECO:0000256" key="8">
    <source>
        <dbReference type="RuleBase" id="RU004395"/>
    </source>
</evidence>
<dbReference type="SUPFAM" id="SSF69765">
    <property type="entry name" value="IpsF-like"/>
    <property type="match status" value="1"/>
</dbReference>
<comment type="caution">
    <text evidence="7">Lacks conserved residue(s) required for the propagation of feature annotation.</text>
</comment>
<dbReference type="EC" id="4.6.1.12" evidence="3 7"/>
<dbReference type="Pfam" id="PF02542">
    <property type="entry name" value="YgbB"/>
    <property type="match status" value="1"/>
</dbReference>
<feature type="binding site" evidence="7">
    <location>
        <begin position="9"/>
        <end position="11"/>
    </location>
    <ligand>
        <name>4-CDP-2-C-methyl-D-erythritol 2-phosphate</name>
        <dbReference type="ChEBI" id="CHEBI:57919"/>
    </ligand>
</feature>
<feature type="domain" description="2-C-methyl-D-erythritol 2,4-cyclodiphosphate synthase" evidence="9">
    <location>
        <begin position="2"/>
        <end position="152"/>
    </location>
</feature>
<evidence type="ECO:0000313" key="10">
    <source>
        <dbReference type="EMBL" id="HHO73895.1"/>
    </source>
</evidence>
<organism evidence="10">
    <name type="scientific">Thermocrinis ruber</name>
    <dbReference type="NCBI Taxonomy" id="75906"/>
    <lineage>
        <taxon>Bacteria</taxon>
        <taxon>Pseudomonadati</taxon>
        <taxon>Aquificota</taxon>
        <taxon>Aquificia</taxon>
        <taxon>Aquificales</taxon>
        <taxon>Aquificaceae</taxon>
        <taxon>Thermocrinis</taxon>
    </lineage>
</organism>